<gene>
    <name evidence="4" type="primary">Pol_2</name>
    <name evidence="4" type="ORF">SCOUMB_R04636</name>
</gene>
<dbReference type="PROSITE" id="PS50878">
    <property type="entry name" value="RT_POL"/>
    <property type="match status" value="1"/>
</dbReference>
<organism evidence="4 5">
    <name type="scientific">Scopus umbretta</name>
    <name type="common">Hammerkop</name>
    <dbReference type="NCBI Taxonomy" id="33581"/>
    <lineage>
        <taxon>Eukaryota</taxon>
        <taxon>Metazoa</taxon>
        <taxon>Chordata</taxon>
        <taxon>Craniata</taxon>
        <taxon>Vertebrata</taxon>
        <taxon>Euteleostomi</taxon>
        <taxon>Archelosauria</taxon>
        <taxon>Archosauria</taxon>
        <taxon>Dinosauria</taxon>
        <taxon>Saurischia</taxon>
        <taxon>Theropoda</taxon>
        <taxon>Coelurosauria</taxon>
        <taxon>Aves</taxon>
        <taxon>Neognathae</taxon>
        <taxon>Neoaves</taxon>
        <taxon>Aequornithes</taxon>
        <taxon>Pelecaniformes</taxon>
        <taxon>Scopidae</taxon>
        <taxon>Scopus</taxon>
    </lineage>
</organism>
<dbReference type="PANTHER" id="PTHR33064:SF37">
    <property type="entry name" value="RIBONUCLEASE H"/>
    <property type="match status" value="1"/>
</dbReference>
<dbReference type="InterPro" id="IPR000477">
    <property type="entry name" value="RT_dom"/>
</dbReference>
<accession>A0A7L4ID70</accession>
<reference evidence="4 5" key="1">
    <citation type="submission" date="2020-02" db="EMBL/GenBank/DDBJ databases">
        <title>Bird 10,000 Genomes (B10K) Project - Family phase.</title>
        <authorList>
            <person name="Zhang G."/>
        </authorList>
    </citation>
    <scope>NUCLEOTIDE SEQUENCE [LARGE SCALE GENOMIC DNA]</scope>
    <source>
        <strain evidence="4">B10K-DU-002-70</strain>
        <tissue evidence="4">Muscle</tissue>
    </source>
</reference>
<dbReference type="InterPro" id="IPR051320">
    <property type="entry name" value="Viral_Replic_Matur_Polypro"/>
</dbReference>
<dbReference type="Pfam" id="PF00078">
    <property type="entry name" value="RVT_1"/>
    <property type="match status" value="1"/>
</dbReference>
<dbReference type="PANTHER" id="PTHR33064">
    <property type="entry name" value="POL PROTEIN"/>
    <property type="match status" value="1"/>
</dbReference>
<dbReference type="InterPro" id="IPR043502">
    <property type="entry name" value="DNA/RNA_pol_sf"/>
</dbReference>
<feature type="non-terminal residue" evidence="4">
    <location>
        <position position="162"/>
    </location>
</feature>
<dbReference type="GO" id="GO:0004523">
    <property type="term" value="F:RNA-DNA hybrid ribonuclease activity"/>
    <property type="evidence" value="ECO:0007669"/>
    <property type="project" value="UniProtKB-EC"/>
</dbReference>
<feature type="non-terminal residue" evidence="4">
    <location>
        <position position="1"/>
    </location>
</feature>
<name>A0A7L4ID70_SCOUM</name>
<dbReference type="OrthoDB" id="9950135at2759"/>
<evidence type="ECO:0000256" key="2">
    <source>
        <dbReference type="ARBA" id="ARBA00012180"/>
    </source>
</evidence>
<dbReference type="EC" id="3.1.26.4" evidence="2"/>
<keyword evidence="5" id="KW-1185">Reference proteome</keyword>
<comment type="similarity">
    <text evidence="1">Belongs to the beta type-B retroviral polymerase family. HERV class-II K(HML-2) pol subfamily.</text>
</comment>
<evidence type="ECO:0000313" key="5">
    <source>
        <dbReference type="Proteomes" id="UP000539032"/>
    </source>
</evidence>
<evidence type="ECO:0000313" key="4">
    <source>
        <dbReference type="EMBL" id="NXX63735.1"/>
    </source>
</evidence>
<feature type="domain" description="Reverse transcriptase" evidence="3">
    <location>
        <begin position="1"/>
        <end position="99"/>
    </location>
</feature>
<dbReference type="EMBL" id="VZTL01081936">
    <property type="protein sequence ID" value="NXX63735.1"/>
    <property type="molecule type" value="Genomic_DNA"/>
</dbReference>
<dbReference type="Gene3D" id="3.30.70.270">
    <property type="match status" value="2"/>
</dbReference>
<evidence type="ECO:0000259" key="3">
    <source>
        <dbReference type="PROSITE" id="PS50878"/>
    </source>
</evidence>
<dbReference type="InterPro" id="IPR043128">
    <property type="entry name" value="Rev_trsase/Diguanyl_cyclase"/>
</dbReference>
<protein>
    <recommendedName>
        <fullName evidence="2">ribonuclease H</fullName>
        <ecNumber evidence="2">3.1.26.4</ecNumber>
    </recommendedName>
</protein>
<dbReference type="Proteomes" id="UP000539032">
    <property type="component" value="Unassembled WGS sequence"/>
</dbReference>
<evidence type="ECO:0000256" key="1">
    <source>
        <dbReference type="ARBA" id="ARBA00010879"/>
    </source>
</evidence>
<proteinExistence type="inferred from homology"/>
<sequence>FAFTWKGIQYTFNRLPQGYKQSPTIAHAGLAELLQMVSLPQEVKLYQYIDDILTGGTSPEKVGEVAAAVWQALNKAEIEIPPVKCQGPSKEVKFLGTWWIAGSAVIPPHTLRKIEELQIPQSRKELQQLMGTLGYWRKHVPGFSIISHPLYSLLWRGKPREW</sequence>
<dbReference type="AlphaFoldDB" id="A0A7L4ID70"/>
<dbReference type="SUPFAM" id="SSF56672">
    <property type="entry name" value="DNA/RNA polymerases"/>
    <property type="match status" value="1"/>
</dbReference>
<comment type="caution">
    <text evidence="4">The sequence shown here is derived from an EMBL/GenBank/DDBJ whole genome shotgun (WGS) entry which is preliminary data.</text>
</comment>